<evidence type="ECO:0000256" key="23">
    <source>
        <dbReference type="SAM" id="MobiDB-lite"/>
    </source>
</evidence>
<evidence type="ECO:0000313" key="27">
    <source>
        <dbReference type="EMBL" id="SCU95317.1"/>
    </source>
</evidence>
<evidence type="ECO:0000256" key="1">
    <source>
        <dbReference type="ARBA" id="ARBA00004123"/>
    </source>
</evidence>
<sequence length="2774" mass="315190">MDSSHVPIIIDLLSSGKLKERNHGLDELTTILKQEPANLPSKYLYPILQVLVDLIELERTKYERLALDQSNSSESKITAIENRLSSAAYVLRLLVQTSNSKFKSKHVRFLVATLPSLMVDVVTGDLAASVSLHLLSSLESLIDSECFRLKFEPHQWVALVEKLSRLLSTHLEHSLSNKNIHCLMNVLSSLLLLDCTCLPEVESHLIEPLVKYLSNSKTENAAAKAALHLINTYIVQSHLINYSNCLELMETTIRFFVSIKKFSTTGLAYEFAAFNIFLSTLVNSPLYLKMHAGHLPTSFDTGRFLDIFEDYVAATLANFDPTKLDLKGFQFKKTSSRSEWLEFHDFQMRNGLDVEPCVDTLATAQLINCFFSIIVPLETEQGLLFKKTRRDESIESLLKDAIDAVDFIARCIESTQERLQLIGLQLCGFYATNSNLQPSECDRLAALVFQKFETPRLEGWVCFAFLPLVSDENSHLEPNLIQKVFVQCLSLIKSQDFCRLACALLKNLIHFHDRDLASENSIGQQVTHLFELADVNGPALVNDESFAFWKSLCGLEFCYKPVSQMPLSAKIESWLMSKWDQLDLEKPGQQNFHYFAAWLAGKEVTNFELHEQESLLSLKPSKYYSAWKNLSKERGYLLAAICGRRRSKALKVSTRTLPEPSELLQLWSKFTAFPRKSTRDNTFKIRWCCEAIKLSFDLVGDQRLADRLEDLSDQIVAIANNIDDPYAFFSQGILIEIYHLKTVSTRAHILLSNLGIPNILEELRKLIFEEATENDTENVDDFENSRELRSQSSTPKPNPRNFAECGVSIFENVLKLLPVEGSSLFGVSNQQKLSSVVKLLDGLPEKYIIISVPFISQFLKELDASEMDKQLLEQLTQVLASTLLSVKYNTSNEAISSLAMYLDSIRWVWITNKDDDLKADLKDIFQWIISKLHENLFCGISAVTNISKLLLNMLRFHDLSAGVIMGGKQKVFGDLIACVRRVPLFVIVKALQGFQHYLAQISFKNQSIVFAEIADIFKPSTNSIEVPAFHAMILSKVDAAATCQAVLSALEMMSFRNDQLTLFYGKRCFDTLALSNGLASKQDLFHLCRFDVIEYWYQKSLGNPSAAFDTWQIHAFEFESLDIFLKESVMELSAIYFSHKTKLDFFIKRLGEVNGQKETGLLENCLQLALPLCHAIAKRPDELGRYLRDHLGKRYTKLVGDLSHEIAYWVLHFTQLDILDDLRSAFDLLFPDSMLPKVLLADSSMKLKGHSRVHIVASASLSLLKTHLNAHHWDHRDLSTLLSRLTVDLEATAAAHLKINVLRQMKCLLVLAESSLKNCTFLPRLVRVLAHNFNLKELRTELQGLINCIVCLGLSQSADVVEMYSAVFSCLLSDQAASDSALIESLEHHIKVTDSGAIKEYANTWKTCLNILRGGILDATVYLDDALLRIDSPSQERFLLLSQIFNFHAEPKPLPIDFNYSVQVTNNLLALSEVQTETTSNFDQWRGYYVGGYYLKNASLPKQLRPVSIFSRQDPTPLDNLLMNVYNYRDRVTEPRSYFSISCVLSLVSDTFGRRRDLYLGENGCFDAVNQERFPLSDCEFRLLPELKYAFVVARYSLDHVVSMSNLSYTKWVSKLTNVLSHELESFLPGFCGFVALTEEKPEFVEALFLDMFLVLERTDSKIGSTLLSIFLKSSCAWKSEADVTDFKPKSLLALRLFSMVRSEAVKGNVSLKKLYQGLELKEFYRLASAVKMVTLAYMIFEEYEDIIDSSNVLGIQTVFKALGDSDLIQALPIEPSLNYAFSSVSEHNARSIKNFMFNNCQFDVDRAMGNSPTEHELIKSSSLNGFNGLADLLGNANTNLFATDNQEAYQWSLRLNNWDLPTPEHYSSDSDAIYALSKKIYNAPYNIVGTARSHLREIVAHSAQFHSKKEWAGSLATTLCAELYNEHATDLPRLKSLLDQTKLFDKKCIENGSFFEHQTQMKGRQAMLGLSSSNYSAVSEVAGLKVCELLEIENYASRSRENFDLQESLTAAILLGKKADCLNCLTKTQKWSNLAILQGAQALWLQEDHQIAISMLERLFRDSQNYNPGTLDVLGACAQISQVQVKALLVEWTSLLRKENAQTIYAKYISETANEIATVGEYSDRAEIFLKFGEFCFQQLKRLESDKTVSERQRRSKRGNMELSGLLEIVRDSNSNERDRKEAKKHFNRLKLQIEQDQDILLNQTKQQKLFAWKSAHFYLSALVYGSHMDDDVLDKFCGLWFQHAEDGELNSKLYHEISSIPSFKFLPWINQLTSRLSIDSTPFQRNLQLTLKRVMFKLPNETLYPLVSLKLYRRVQPVNDPIILLKVKAVEKLFKELERYDNGQFLREYLYPIEEFCERSVDLSCLKIPKGSRTIDLTSLKAGKYWLEDIKLKALSLPTNPFPITCSADGRKLRSTITHLDPNVFISSSGLSLPKIATFYLSDGSRRKVLMKGSNDDLRQDSIMEQVFKQVNQILLKNKQTRERNLRIRTYEVVPLGPQAGLIEFVPDSVSLHEVLNKLHKNDELSFDKARKIMKQSQSKPLDERIEAYSSICDYIKPRLRQFFFQSFDDSQAWLDAKYAYTKAVVTTSIVGYILGLGDRHLNNILLDKSNGEPVHIDLGVAFDQGKLLPIPELVPFRLTRDIVDGFGVTGVEGIFRNNCERVFSVLHRERDRVMNVLNVLKWDPLYSWVVSPLRKRKLQAHISDDSEEIEVNANGTSSKEDNNESMRALKDVQSKLEGNGLSVEATVQDLIQQATDVGNLSTIYMGWSPFY</sequence>
<dbReference type="EMBL" id="LT598477">
    <property type="protein sequence ID" value="SCU95317.1"/>
    <property type="molecule type" value="Genomic_DNA"/>
</dbReference>
<dbReference type="Proteomes" id="UP000191144">
    <property type="component" value="Chromosome F"/>
</dbReference>
<evidence type="ECO:0000256" key="15">
    <source>
        <dbReference type="ARBA" id="ARBA00022895"/>
    </source>
</evidence>
<dbReference type="InterPro" id="IPR000403">
    <property type="entry name" value="PI3/4_kinase_cat_dom"/>
</dbReference>
<evidence type="ECO:0000256" key="11">
    <source>
        <dbReference type="ARBA" id="ARBA00022763"/>
    </source>
</evidence>
<feature type="domain" description="FATC" evidence="26">
    <location>
        <begin position="2742"/>
        <end position="2774"/>
    </location>
</feature>
<dbReference type="GO" id="GO:0005524">
    <property type="term" value="F:ATP binding"/>
    <property type="evidence" value="ECO:0007669"/>
    <property type="project" value="UniProtKB-KW"/>
</dbReference>
<dbReference type="GO" id="GO:0006325">
    <property type="term" value="P:chromatin organization"/>
    <property type="evidence" value="ECO:0007669"/>
    <property type="project" value="UniProtKB-KW"/>
</dbReference>
<evidence type="ECO:0000256" key="2">
    <source>
        <dbReference type="ARBA" id="ARBA00004574"/>
    </source>
</evidence>
<proteinExistence type="inferred from homology"/>
<comment type="catalytic activity">
    <reaction evidence="22">
        <text>L-seryl-[protein] + ATP = O-phospho-L-seryl-[protein] + ADP + H(+)</text>
        <dbReference type="Rhea" id="RHEA:17989"/>
        <dbReference type="Rhea" id="RHEA-COMP:9863"/>
        <dbReference type="Rhea" id="RHEA-COMP:11604"/>
        <dbReference type="ChEBI" id="CHEBI:15378"/>
        <dbReference type="ChEBI" id="CHEBI:29999"/>
        <dbReference type="ChEBI" id="CHEBI:30616"/>
        <dbReference type="ChEBI" id="CHEBI:83421"/>
        <dbReference type="ChEBI" id="CHEBI:456216"/>
        <dbReference type="EC" id="2.7.11.1"/>
    </reaction>
</comment>
<evidence type="ECO:0000256" key="6">
    <source>
        <dbReference type="ARBA" id="ARBA00020288"/>
    </source>
</evidence>
<dbReference type="InterPro" id="IPR021668">
    <property type="entry name" value="TAN"/>
</dbReference>
<dbReference type="GO" id="GO:0005634">
    <property type="term" value="C:nucleus"/>
    <property type="evidence" value="ECO:0007669"/>
    <property type="project" value="UniProtKB-SubCell"/>
</dbReference>
<dbReference type="GO" id="GO:0035556">
    <property type="term" value="P:intracellular signal transduction"/>
    <property type="evidence" value="ECO:0007669"/>
    <property type="project" value="UniProtKB-ARBA"/>
</dbReference>
<evidence type="ECO:0000256" key="17">
    <source>
        <dbReference type="ARBA" id="ARBA00030020"/>
    </source>
</evidence>
<keyword evidence="10" id="KW-0547">Nucleotide-binding</keyword>
<evidence type="ECO:0000259" key="25">
    <source>
        <dbReference type="PROSITE" id="PS51189"/>
    </source>
</evidence>
<keyword evidence="28" id="KW-1185">Reference proteome</keyword>
<evidence type="ECO:0000256" key="14">
    <source>
        <dbReference type="ARBA" id="ARBA00022853"/>
    </source>
</evidence>
<comment type="catalytic activity">
    <reaction evidence="21">
        <text>L-threonyl-[protein] + ATP = O-phospho-L-threonyl-[protein] + ADP + H(+)</text>
        <dbReference type="Rhea" id="RHEA:46608"/>
        <dbReference type="Rhea" id="RHEA-COMP:11060"/>
        <dbReference type="Rhea" id="RHEA-COMP:11605"/>
        <dbReference type="ChEBI" id="CHEBI:15378"/>
        <dbReference type="ChEBI" id="CHEBI:30013"/>
        <dbReference type="ChEBI" id="CHEBI:30616"/>
        <dbReference type="ChEBI" id="CHEBI:61977"/>
        <dbReference type="ChEBI" id="CHEBI:456216"/>
        <dbReference type="EC" id="2.7.11.1"/>
    </reaction>
</comment>
<dbReference type="EC" id="2.7.11.1" evidence="4"/>
<evidence type="ECO:0000259" key="24">
    <source>
        <dbReference type="PROSITE" id="PS50290"/>
    </source>
</evidence>
<dbReference type="PROSITE" id="PS51189">
    <property type="entry name" value="FAT"/>
    <property type="match status" value="1"/>
</dbReference>
<dbReference type="SMART" id="SM00146">
    <property type="entry name" value="PI3Kc"/>
    <property type="match status" value="1"/>
</dbReference>
<dbReference type="OrthoDB" id="381190at2759"/>
<evidence type="ECO:0000259" key="26">
    <source>
        <dbReference type="PROSITE" id="PS51190"/>
    </source>
</evidence>
<dbReference type="Gene3D" id="1.10.1070.11">
    <property type="entry name" value="Phosphatidylinositol 3-/4-kinase, catalytic domain"/>
    <property type="match status" value="1"/>
</dbReference>
<dbReference type="PANTHER" id="PTHR37079:SF4">
    <property type="entry name" value="SERINE_THREONINE-PROTEIN KINASE ATM"/>
    <property type="match status" value="1"/>
</dbReference>
<keyword evidence="9" id="KW-0808">Transferase</keyword>
<evidence type="ECO:0000256" key="3">
    <source>
        <dbReference type="ARBA" id="ARBA00010769"/>
    </source>
</evidence>
<dbReference type="InterPro" id="IPR011009">
    <property type="entry name" value="Kinase-like_dom_sf"/>
</dbReference>
<dbReference type="PROSITE" id="PS51190">
    <property type="entry name" value="FATC"/>
    <property type="match status" value="1"/>
</dbReference>
<keyword evidence="12" id="KW-0418">Kinase</keyword>
<evidence type="ECO:0000256" key="16">
    <source>
        <dbReference type="ARBA" id="ARBA00023242"/>
    </source>
</evidence>
<dbReference type="PROSITE" id="PS00915">
    <property type="entry name" value="PI3_4_KINASE_1"/>
    <property type="match status" value="1"/>
</dbReference>
<dbReference type="Gene3D" id="3.30.1010.10">
    <property type="entry name" value="Phosphatidylinositol 3-kinase Catalytic Subunit, Chain A, domain 4"/>
    <property type="match status" value="1"/>
</dbReference>
<dbReference type="SUPFAM" id="SSF56112">
    <property type="entry name" value="Protein kinase-like (PK-like)"/>
    <property type="match status" value="1"/>
</dbReference>
<evidence type="ECO:0000256" key="9">
    <source>
        <dbReference type="ARBA" id="ARBA00022679"/>
    </source>
</evidence>
<keyword evidence="14" id="KW-0156">Chromatin regulator</keyword>
<keyword evidence="16" id="KW-0539">Nucleus</keyword>
<organism evidence="27 28">
    <name type="scientific">Lachancea meyersii CBS 8951</name>
    <dbReference type="NCBI Taxonomy" id="1266667"/>
    <lineage>
        <taxon>Eukaryota</taxon>
        <taxon>Fungi</taxon>
        <taxon>Dikarya</taxon>
        <taxon>Ascomycota</taxon>
        <taxon>Saccharomycotina</taxon>
        <taxon>Saccharomycetes</taxon>
        <taxon>Saccharomycetales</taxon>
        <taxon>Saccharomycetaceae</taxon>
        <taxon>Lachancea</taxon>
    </lineage>
</organism>
<dbReference type="SMART" id="SM01342">
    <property type="entry name" value="TAN"/>
    <property type="match status" value="1"/>
</dbReference>
<dbReference type="Pfam" id="PF11640">
    <property type="entry name" value="TAN"/>
    <property type="match status" value="1"/>
</dbReference>
<evidence type="ECO:0000256" key="21">
    <source>
        <dbReference type="ARBA" id="ARBA00047899"/>
    </source>
</evidence>
<dbReference type="CDD" id="cd05171">
    <property type="entry name" value="PIKKc_ATM"/>
    <property type="match status" value="1"/>
</dbReference>
<evidence type="ECO:0000256" key="18">
    <source>
        <dbReference type="ARBA" id="ARBA00030222"/>
    </source>
</evidence>
<dbReference type="PROSITE" id="PS50290">
    <property type="entry name" value="PI3_4_KINASE_3"/>
    <property type="match status" value="1"/>
</dbReference>
<dbReference type="FunFam" id="3.30.1010.10:FF:000032">
    <property type="entry name" value="Serine/threonine-protein kinase TEL1"/>
    <property type="match status" value="1"/>
</dbReference>
<feature type="domain" description="PI3K/PI4K catalytic" evidence="24">
    <location>
        <begin position="2423"/>
        <end position="2741"/>
    </location>
</feature>
<dbReference type="GO" id="GO:0006281">
    <property type="term" value="P:DNA repair"/>
    <property type="evidence" value="ECO:0007669"/>
    <property type="project" value="InterPro"/>
</dbReference>
<evidence type="ECO:0000256" key="4">
    <source>
        <dbReference type="ARBA" id="ARBA00012513"/>
    </source>
</evidence>
<keyword evidence="13" id="KW-0067">ATP-binding</keyword>
<dbReference type="InterPro" id="IPR036940">
    <property type="entry name" value="PI3/4_kinase_cat_sf"/>
</dbReference>
<keyword evidence="7" id="KW-0158">Chromosome</keyword>
<dbReference type="InterPro" id="IPR018936">
    <property type="entry name" value="PI3/4_kinase_CS"/>
</dbReference>
<evidence type="ECO:0000256" key="19">
    <source>
        <dbReference type="ARBA" id="ARBA00031460"/>
    </source>
</evidence>
<dbReference type="InterPro" id="IPR038980">
    <property type="entry name" value="ATM_plant"/>
</dbReference>
<keyword evidence="11" id="KW-0227">DNA damage</keyword>
<evidence type="ECO:0000256" key="5">
    <source>
        <dbReference type="ARBA" id="ARBA00014619"/>
    </source>
</evidence>
<dbReference type="InterPro" id="IPR014009">
    <property type="entry name" value="PIK_FAT"/>
</dbReference>
<name>A0A1G4JW92_9SACH</name>
<evidence type="ECO:0000256" key="8">
    <source>
        <dbReference type="ARBA" id="ARBA00022527"/>
    </source>
</evidence>
<feature type="domain" description="FAT" evidence="25">
    <location>
        <begin position="1954"/>
        <end position="2314"/>
    </location>
</feature>
<dbReference type="SMART" id="SM01343">
    <property type="entry name" value="FATC"/>
    <property type="match status" value="1"/>
</dbReference>
<comment type="subcellular location">
    <subcellularLocation>
        <location evidence="2">Chromosome</location>
        <location evidence="2">Telomere</location>
    </subcellularLocation>
    <subcellularLocation>
        <location evidence="1">Nucleus</location>
    </subcellularLocation>
</comment>
<evidence type="ECO:0000256" key="10">
    <source>
        <dbReference type="ARBA" id="ARBA00022741"/>
    </source>
</evidence>
<evidence type="ECO:0000256" key="20">
    <source>
        <dbReference type="ARBA" id="ARBA00032467"/>
    </source>
</evidence>
<evidence type="ECO:0000256" key="13">
    <source>
        <dbReference type="ARBA" id="ARBA00022840"/>
    </source>
</evidence>
<accession>A0A1G4JW92</accession>
<dbReference type="InterPro" id="IPR044107">
    <property type="entry name" value="PIKKc_ATM"/>
</dbReference>
<feature type="region of interest" description="Disordered" evidence="23">
    <location>
        <begin position="777"/>
        <end position="800"/>
    </location>
</feature>
<gene>
    <name evidence="27" type="ORF">LAME_0F11672G</name>
</gene>
<reference evidence="28" key="1">
    <citation type="submission" date="2016-03" db="EMBL/GenBank/DDBJ databases">
        <authorList>
            <person name="Devillers Hugo."/>
        </authorList>
    </citation>
    <scope>NUCLEOTIDE SEQUENCE [LARGE SCALE GENOMIC DNA]</scope>
</reference>
<dbReference type="InterPro" id="IPR003152">
    <property type="entry name" value="FATC_dom"/>
</dbReference>
<dbReference type="Pfam" id="PF02260">
    <property type="entry name" value="FATC"/>
    <property type="match status" value="1"/>
</dbReference>
<evidence type="ECO:0000256" key="22">
    <source>
        <dbReference type="ARBA" id="ARBA00048679"/>
    </source>
</evidence>
<evidence type="ECO:0000313" key="28">
    <source>
        <dbReference type="Proteomes" id="UP000191144"/>
    </source>
</evidence>
<protein>
    <recommendedName>
        <fullName evidence="5">Serine/threonine-protein kinase TEL1</fullName>
        <ecNumber evidence="4">2.7.11.1</ecNumber>
    </recommendedName>
    <alternativeName>
        <fullName evidence="17">ATM homolog</fullName>
    </alternativeName>
    <alternativeName>
        <fullName evidence="19 20">DNA-damage checkpoint kinase TEL1</fullName>
    </alternativeName>
    <alternativeName>
        <fullName evidence="6">Serine/threonine-protein kinase tel1</fullName>
    </alternativeName>
    <alternativeName>
        <fullName evidence="18">Telomere length regulation protein 1</fullName>
    </alternativeName>
</protein>
<keyword evidence="8" id="KW-0723">Serine/threonine-protein kinase</keyword>
<evidence type="ECO:0000256" key="12">
    <source>
        <dbReference type="ARBA" id="ARBA00022777"/>
    </source>
</evidence>
<comment type="similarity">
    <text evidence="3">Belongs to the PI3/PI4-kinase family. ATM subfamily.</text>
</comment>
<dbReference type="GO" id="GO:0000781">
    <property type="term" value="C:chromosome, telomeric region"/>
    <property type="evidence" value="ECO:0007669"/>
    <property type="project" value="UniProtKB-SubCell"/>
</dbReference>
<evidence type="ECO:0000256" key="7">
    <source>
        <dbReference type="ARBA" id="ARBA00022454"/>
    </source>
</evidence>
<dbReference type="PANTHER" id="PTHR37079">
    <property type="entry name" value="SERINE/THREONINE-PROTEIN KINASE ATM"/>
    <property type="match status" value="1"/>
</dbReference>
<dbReference type="GO" id="GO:0004674">
    <property type="term" value="F:protein serine/threonine kinase activity"/>
    <property type="evidence" value="ECO:0007669"/>
    <property type="project" value="UniProtKB-KW"/>
</dbReference>
<keyword evidence="15" id="KW-0779">Telomere</keyword>
<dbReference type="Pfam" id="PF00454">
    <property type="entry name" value="PI3_PI4_kinase"/>
    <property type="match status" value="1"/>
</dbReference>